<dbReference type="PANTHER" id="PTHR43798:SF27">
    <property type="entry name" value="HYDROLASE ALPHA_BETA HYDROLASE FOLD FAMILY"/>
    <property type="match status" value="1"/>
</dbReference>
<feature type="region of interest" description="Disordered" evidence="3">
    <location>
        <begin position="509"/>
        <end position="537"/>
    </location>
</feature>
<dbReference type="PANTHER" id="PTHR43798">
    <property type="entry name" value="MONOACYLGLYCEROL LIPASE"/>
    <property type="match status" value="1"/>
</dbReference>
<proteinExistence type="inferred from homology"/>
<reference evidence="6 7" key="1">
    <citation type="submission" date="2018-04" db="EMBL/GenBank/DDBJ databases">
        <title>Thalassorhabdus spongiae gen. nov., sp. nov., isolated from a marine sponge in South-West Iceland.</title>
        <authorList>
            <person name="Knobloch S."/>
            <person name="Daussin A."/>
            <person name="Johannsson R."/>
            <person name="Marteinsson V.T."/>
        </authorList>
    </citation>
    <scope>NUCLEOTIDE SEQUENCE [LARGE SCALE GENOMIC DNA]</scope>
    <source>
        <strain evidence="6 7">Hp12</strain>
    </source>
</reference>
<gene>
    <name evidence="6" type="ORF">DC094_03165</name>
</gene>
<dbReference type="InterPro" id="IPR029058">
    <property type="entry name" value="AB_hydrolase_fold"/>
</dbReference>
<dbReference type="InterPro" id="IPR000073">
    <property type="entry name" value="AB_hydrolase_1"/>
</dbReference>
<evidence type="ECO:0000313" key="7">
    <source>
        <dbReference type="Proteomes" id="UP000244906"/>
    </source>
</evidence>
<dbReference type="InterPro" id="IPR013595">
    <property type="entry name" value="Pept_S33_TAP-like_C"/>
</dbReference>
<comment type="caution">
    <text evidence="6">The sequence shown here is derived from an EMBL/GenBank/DDBJ whole genome shotgun (WGS) entry which is preliminary data.</text>
</comment>
<dbReference type="InterPro" id="IPR050266">
    <property type="entry name" value="AB_hydrolase_sf"/>
</dbReference>
<keyword evidence="7" id="KW-1185">Reference proteome</keyword>
<feature type="domain" description="Peptidase S33 tripeptidyl aminopeptidase-like C-terminal" evidence="5">
    <location>
        <begin position="407"/>
        <end position="495"/>
    </location>
</feature>
<keyword evidence="2 6" id="KW-0378">Hydrolase</keyword>
<dbReference type="Pfam" id="PF00561">
    <property type="entry name" value="Abhydrolase_1"/>
    <property type="match status" value="1"/>
</dbReference>
<evidence type="ECO:0000313" key="6">
    <source>
        <dbReference type="EMBL" id="PVZ72035.1"/>
    </source>
</evidence>
<dbReference type="AlphaFoldDB" id="A0A2V1H5I7"/>
<accession>A0A2V1H5I7</accession>
<dbReference type="Proteomes" id="UP000244906">
    <property type="component" value="Unassembled WGS sequence"/>
</dbReference>
<protein>
    <submittedName>
        <fullName evidence="6">Alpha/beta hydrolase</fullName>
    </submittedName>
</protein>
<evidence type="ECO:0000259" key="4">
    <source>
        <dbReference type="Pfam" id="PF00561"/>
    </source>
</evidence>
<dbReference type="EMBL" id="QDDL01000001">
    <property type="protein sequence ID" value="PVZ72035.1"/>
    <property type="molecule type" value="Genomic_DNA"/>
</dbReference>
<sequence length="537" mass="59464">MMLFRRLTLKRAKNVSQNFLKKTFGTLLVLTLLMSHVLYSTTASATGQTSADLPNLQDCFLDGLTEKAQCGKISVPENYQKPDGKRIDIYFARIPAIKNIPGNAPLLAIAGGPGQSAIDSARIFSQVFYRTRQDRDLILIDQRGTGRSNLLQCEDQNKRDLSINDQLLDIAQLAKECLQQLSKESDVAQYGSLTALKDLEYVRKHLQIEQWHLYGISYGTRMAQLYMRLYPQSLVTVTLDGVVPMQHSVITIGSAINRAFTQLMDDCSNNQDCQNSYPNLQQQLTQLTEQLAENPIKIQVNDPITAEPKQFLITQNKLLGSLRMAMYTPSIRTMIPLIIDHAAKGNYQPLLGLYGSSGGASGNNGIALGMHMAVACGEDFYRLDPKQAEKLKQSSAIAAETVKLFTIACPIWNIPAVGKGFSQPIESEIPTLLLSGNLDPATPPSWGEMAKVRLKNNRHFIAPYATHGVAFQSCAANLIEQMIEEKSVENLDDSCLKKDTRRDFFLNANGRSSKQLVDSKPDQKAQNQTSQGATTND</sequence>
<evidence type="ECO:0000256" key="2">
    <source>
        <dbReference type="ARBA" id="ARBA00022801"/>
    </source>
</evidence>
<dbReference type="InterPro" id="IPR002410">
    <property type="entry name" value="Peptidase_S33"/>
</dbReference>
<dbReference type="Pfam" id="PF08386">
    <property type="entry name" value="Abhydrolase_4"/>
    <property type="match status" value="1"/>
</dbReference>
<dbReference type="GO" id="GO:0016020">
    <property type="term" value="C:membrane"/>
    <property type="evidence" value="ECO:0007669"/>
    <property type="project" value="TreeGrafter"/>
</dbReference>
<comment type="similarity">
    <text evidence="1">Belongs to the peptidase S33 family.</text>
</comment>
<feature type="domain" description="AB hydrolase-1" evidence="4">
    <location>
        <begin position="105"/>
        <end position="249"/>
    </location>
</feature>
<organism evidence="6 7">
    <name type="scientific">Pelagibaculum spongiae</name>
    <dbReference type="NCBI Taxonomy" id="2080658"/>
    <lineage>
        <taxon>Bacteria</taxon>
        <taxon>Pseudomonadati</taxon>
        <taxon>Pseudomonadota</taxon>
        <taxon>Gammaproteobacteria</taxon>
        <taxon>Oceanospirillales</taxon>
        <taxon>Pelagibaculum</taxon>
    </lineage>
</organism>
<dbReference type="SUPFAM" id="SSF53474">
    <property type="entry name" value="alpha/beta-Hydrolases"/>
    <property type="match status" value="1"/>
</dbReference>
<feature type="compositionally biased region" description="Polar residues" evidence="3">
    <location>
        <begin position="524"/>
        <end position="537"/>
    </location>
</feature>
<evidence type="ECO:0000256" key="3">
    <source>
        <dbReference type="SAM" id="MobiDB-lite"/>
    </source>
</evidence>
<evidence type="ECO:0000259" key="5">
    <source>
        <dbReference type="Pfam" id="PF08386"/>
    </source>
</evidence>
<evidence type="ECO:0000256" key="1">
    <source>
        <dbReference type="ARBA" id="ARBA00010088"/>
    </source>
</evidence>
<dbReference type="Gene3D" id="3.40.50.1820">
    <property type="entry name" value="alpha/beta hydrolase"/>
    <property type="match status" value="1"/>
</dbReference>
<dbReference type="PRINTS" id="PR00793">
    <property type="entry name" value="PROAMNOPTASE"/>
</dbReference>
<dbReference type="GO" id="GO:0006508">
    <property type="term" value="P:proteolysis"/>
    <property type="evidence" value="ECO:0007669"/>
    <property type="project" value="InterPro"/>
</dbReference>
<dbReference type="GO" id="GO:0008233">
    <property type="term" value="F:peptidase activity"/>
    <property type="evidence" value="ECO:0007669"/>
    <property type="project" value="InterPro"/>
</dbReference>
<name>A0A2V1H5I7_9GAMM</name>